<organism evidence="7 8">
    <name type="scientific">candidate division CSSED10-310 bacterium</name>
    <dbReference type="NCBI Taxonomy" id="2855610"/>
    <lineage>
        <taxon>Bacteria</taxon>
        <taxon>Bacteria division CSSED10-310</taxon>
    </lineage>
</organism>
<evidence type="ECO:0000256" key="5">
    <source>
        <dbReference type="ARBA" id="ARBA00023136"/>
    </source>
</evidence>
<dbReference type="EMBL" id="JBHPBY010000189">
    <property type="protein sequence ID" value="MFC1851443.1"/>
    <property type="molecule type" value="Genomic_DNA"/>
</dbReference>
<keyword evidence="5" id="KW-0472">Membrane</keyword>
<proteinExistence type="predicted"/>
<reference evidence="7 8" key="1">
    <citation type="submission" date="2024-09" db="EMBL/GenBank/DDBJ databases">
        <title>Laminarin stimulates single cell rates of sulfate reduction while oxygen inhibits transcriptomic activity in coastal marine sediment.</title>
        <authorList>
            <person name="Lindsay M."/>
            <person name="Orcutt B."/>
            <person name="Emerson D."/>
            <person name="Stepanauskas R."/>
            <person name="D'Angelo T."/>
        </authorList>
    </citation>
    <scope>NUCLEOTIDE SEQUENCE [LARGE SCALE GENOMIC DNA]</scope>
    <source>
        <strain evidence="7">SAG AM-311-K15</strain>
    </source>
</reference>
<comment type="subcellular location">
    <subcellularLocation>
        <location evidence="1">Cell inner membrane</location>
    </subcellularLocation>
</comment>
<evidence type="ECO:0000313" key="8">
    <source>
        <dbReference type="Proteomes" id="UP001594351"/>
    </source>
</evidence>
<evidence type="ECO:0000256" key="2">
    <source>
        <dbReference type="ARBA" id="ARBA00022475"/>
    </source>
</evidence>
<comment type="caution">
    <text evidence="7">The sequence shown here is derived from an EMBL/GenBank/DDBJ whole genome shotgun (WGS) entry which is preliminary data.</text>
</comment>
<keyword evidence="8" id="KW-1185">Reference proteome</keyword>
<accession>A0ABV6YZF0</accession>
<evidence type="ECO:0008006" key="9">
    <source>
        <dbReference type="Google" id="ProtNLM"/>
    </source>
</evidence>
<dbReference type="InterPro" id="IPR004960">
    <property type="entry name" value="LipA_acyltrans"/>
</dbReference>
<keyword evidence="4" id="KW-0808">Transferase</keyword>
<keyword evidence="2" id="KW-1003">Cell membrane</keyword>
<keyword evidence="3" id="KW-0997">Cell inner membrane</keyword>
<evidence type="ECO:0000313" key="7">
    <source>
        <dbReference type="EMBL" id="MFC1851443.1"/>
    </source>
</evidence>
<dbReference type="Proteomes" id="UP001594351">
    <property type="component" value="Unassembled WGS sequence"/>
</dbReference>
<dbReference type="Pfam" id="PF03279">
    <property type="entry name" value="Lip_A_acyltrans"/>
    <property type="match status" value="1"/>
</dbReference>
<protein>
    <recommendedName>
        <fullName evidence="9">Lipid A biosynthesis lauroyl acyltransferase</fullName>
    </recommendedName>
</protein>
<keyword evidence="6" id="KW-0012">Acyltransferase</keyword>
<evidence type="ECO:0000256" key="4">
    <source>
        <dbReference type="ARBA" id="ARBA00022679"/>
    </source>
</evidence>
<evidence type="ECO:0000256" key="1">
    <source>
        <dbReference type="ARBA" id="ARBA00004533"/>
    </source>
</evidence>
<gene>
    <name evidence="7" type="ORF">ACFL27_14705</name>
</gene>
<evidence type="ECO:0000256" key="3">
    <source>
        <dbReference type="ARBA" id="ARBA00022519"/>
    </source>
</evidence>
<evidence type="ECO:0000256" key="6">
    <source>
        <dbReference type="ARBA" id="ARBA00023315"/>
    </source>
</evidence>
<sequence length="255" mass="29033">MKKIKTILILVLYHSVFKYFVRLAGVQRTFSLINKCLPLLKKFSSQKIAVIKRNINIVFEGKYNNEDLDHIVTKILTNNLKNHVAQLQINHLSRQDCISLATFHGVENLYEVLSSEKGAILTFHHSGSQDLALNCLGAFLDKQVHLYAYSEFAPLLPRCNSLFIRKHGNLHTRSFLIVNQRSVKQLMKSIMSKNIVAIAFDGIHTKKFIEAQFKGYTMKVSEGLFKLSTRMDTPILPFFSNFNEGIEVTAQTIGS</sequence>
<name>A0ABV6YZF0_UNCC1</name>